<dbReference type="RefSeq" id="WP_247347572.1">
    <property type="nucleotide sequence ID" value="NZ_CP095551.1"/>
</dbReference>
<reference evidence="3" key="1">
    <citation type="journal article" date="2019" name="Int. J. Syst. Evol. Microbiol.">
        <title>The Global Catalogue of Microorganisms (GCM) 10K type strain sequencing project: providing services to taxonomists for standard genome sequencing and annotation.</title>
        <authorList>
            <consortium name="The Broad Institute Genomics Platform"/>
            <consortium name="The Broad Institute Genome Sequencing Center for Infectious Disease"/>
            <person name="Wu L."/>
            <person name="Ma J."/>
        </authorList>
    </citation>
    <scope>NUCLEOTIDE SEQUENCE [LARGE SCALE GENOMIC DNA]</scope>
    <source>
        <strain evidence="3">CGMCC 1.15474</strain>
    </source>
</reference>
<evidence type="ECO:0000259" key="1">
    <source>
        <dbReference type="Pfam" id="PF12965"/>
    </source>
</evidence>
<feature type="domain" description="DUF3854" evidence="1">
    <location>
        <begin position="344"/>
        <end position="404"/>
    </location>
</feature>
<comment type="caution">
    <text evidence="2">The sequence shown here is derived from an EMBL/GenBank/DDBJ whole genome shotgun (WGS) entry which is preliminary data.</text>
</comment>
<dbReference type="EMBL" id="JBHUIK010000007">
    <property type="protein sequence ID" value="MFD2216485.1"/>
    <property type="molecule type" value="Genomic_DNA"/>
</dbReference>
<evidence type="ECO:0000313" key="3">
    <source>
        <dbReference type="Proteomes" id="UP001597318"/>
    </source>
</evidence>
<dbReference type="InterPro" id="IPR024385">
    <property type="entry name" value="DUF3854"/>
</dbReference>
<proteinExistence type="predicted"/>
<dbReference type="SUPFAM" id="SSF57783">
    <property type="entry name" value="Zinc beta-ribbon"/>
    <property type="match status" value="1"/>
</dbReference>
<organism evidence="2 3">
    <name type="scientific">Metabacillus endolithicus</name>
    <dbReference type="NCBI Taxonomy" id="1535204"/>
    <lineage>
        <taxon>Bacteria</taxon>
        <taxon>Bacillati</taxon>
        <taxon>Bacillota</taxon>
        <taxon>Bacilli</taxon>
        <taxon>Bacillales</taxon>
        <taxon>Bacillaceae</taxon>
        <taxon>Metabacillus</taxon>
    </lineage>
</organism>
<dbReference type="Proteomes" id="UP001597318">
    <property type="component" value="Unassembled WGS sequence"/>
</dbReference>
<dbReference type="Pfam" id="PF12965">
    <property type="entry name" value="DUF3854"/>
    <property type="match status" value="1"/>
</dbReference>
<name>A0ABW5C3R5_9BACI</name>
<dbReference type="InterPro" id="IPR036977">
    <property type="entry name" value="DNA_primase_Znf_CHC2"/>
</dbReference>
<sequence>MAFITEETIEKARNIDLLFLAQQLGESLHRSGQSFFTYRNGGENTPSLSINPTKHVWKDFGGTAGGKDAISFYCYRKYNDPYLKGKDFVQAVEEICELCGIPIEYQDGGSRTFDDVVYKPRIEIQKESPKATPGYLHEVYSKWIKQFDLKKPHLFHLKEVRKIGPQVAKIRMYRSYSDDMKERYGITKQLAAKGVKLDGVPGFAVKEGKYGPYWTSVGRAGLLIPFRSINNEIQGFQIMFDEKPANGQKYGWFSSPINPDKGTIQGAEIGNPVLPYHAAVPAQVLLNWILYKGELSDHMETDTVWWGEGALKGDIASNYTKQIHLQVPGVNNWRLLLEPTISLRPKRVIFSFDADAQTKEDTVQTNVLNAIEGAKKELKPHGIELAIALWPVEKGKGIDDLVNNGYKPQIVSI</sequence>
<protein>
    <submittedName>
        <fullName evidence="2">DUF3854 domain-containing protein</fullName>
    </submittedName>
</protein>
<evidence type="ECO:0000313" key="2">
    <source>
        <dbReference type="EMBL" id="MFD2216485.1"/>
    </source>
</evidence>
<dbReference type="Gene3D" id="3.90.580.10">
    <property type="entry name" value="Zinc finger, CHC2-type domain"/>
    <property type="match status" value="1"/>
</dbReference>
<gene>
    <name evidence="2" type="ORF">ACFSKK_22675</name>
</gene>
<keyword evidence="3" id="KW-1185">Reference proteome</keyword>
<accession>A0ABW5C3R5</accession>